<dbReference type="SUPFAM" id="SSF53474">
    <property type="entry name" value="alpha/beta-Hydrolases"/>
    <property type="match status" value="1"/>
</dbReference>
<evidence type="ECO:0000313" key="7">
    <source>
        <dbReference type="EMBL" id="CAK1549406.1"/>
    </source>
</evidence>
<comment type="caution">
    <text evidence="7">The sequence shown here is derived from an EMBL/GenBank/DDBJ whole genome shotgun (WGS) entry which is preliminary data.</text>
</comment>
<reference evidence="7 8" key="1">
    <citation type="submission" date="2023-11" db="EMBL/GenBank/DDBJ databases">
        <authorList>
            <person name="Okamura Y."/>
        </authorList>
    </citation>
    <scope>NUCLEOTIDE SEQUENCE [LARGE SCALE GENOMIC DNA]</scope>
</reference>
<name>A0AAV1JKF3_9NEOP</name>
<dbReference type="Pfam" id="PF00151">
    <property type="entry name" value="Lipase"/>
    <property type="match status" value="1"/>
</dbReference>
<feature type="chain" id="PRO_5043751716" description="Lipase domain-containing protein" evidence="5">
    <location>
        <begin position="18"/>
        <end position="319"/>
    </location>
</feature>
<sequence>MFVQLFLVFFWYLKVEGATLWCYKSDNDYTKTELILPKDLLASEYFNKNLRTVIYTFGFRASTNGSITKDVVKAYNDYKKENDINFLLLDWEKEANSGLGGVILEYPTSGVLNAKTIGKELGDNLLVLSDNGVNLGDVHLIAHSLGAHLMGYAGKRVNQKKKSIGRITGLDPAGPLYTGPISIEGLRKGDATFVDIVHSNPGLYGTSDSDGDVDIWTNCDMLRQPGCPNKTSNFFSEDDRCSHDRAPLYFVETLSSPSAFAAVKADNCNEWKLMTDKEGDTSSEIVYMGYQINTEAKGNFYLRTNSKSPYGKGLDGIYP</sequence>
<dbReference type="Proteomes" id="UP001497472">
    <property type="component" value="Unassembled WGS sequence"/>
</dbReference>
<keyword evidence="8" id="KW-1185">Reference proteome</keyword>
<dbReference type="PANTHER" id="PTHR11610">
    <property type="entry name" value="LIPASE"/>
    <property type="match status" value="1"/>
</dbReference>
<evidence type="ECO:0000256" key="2">
    <source>
        <dbReference type="ARBA" id="ARBA00010701"/>
    </source>
</evidence>
<evidence type="ECO:0000256" key="3">
    <source>
        <dbReference type="ARBA" id="ARBA00022525"/>
    </source>
</evidence>
<dbReference type="AlphaFoldDB" id="A0AAV1JKF3"/>
<organism evidence="7 8">
    <name type="scientific">Leptosia nina</name>
    <dbReference type="NCBI Taxonomy" id="320188"/>
    <lineage>
        <taxon>Eukaryota</taxon>
        <taxon>Metazoa</taxon>
        <taxon>Ecdysozoa</taxon>
        <taxon>Arthropoda</taxon>
        <taxon>Hexapoda</taxon>
        <taxon>Insecta</taxon>
        <taxon>Pterygota</taxon>
        <taxon>Neoptera</taxon>
        <taxon>Endopterygota</taxon>
        <taxon>Lepidoptera</taxon>
        <taxon>Glossata</taxon>
        <taxon>Ditrysia</taxon>
        <taxon>Papilionoidea</taxon>
        <taxon>Pieridae</taxon>
        <taxon>Pierinae</taxon>
        <taxon>Leptosia</taxon>
    </lineage>
</organism>
<comment type="subcellular location">
    <subcellularLocation>
        <location evidence="1">Secreted</location>
    </subcellularLocation>
</comment>
<evidence type="ECO:0000256" key="1">
    <source>
        <dbReference type="ARBA" id="ARBA00004613"/>
    </source>
</evidence>
<accession>A0AAV1JKF3</accession>
<keyword evidence="5" id="KW-0732">Signal</keyword>
<feature type="signal peptide" evidence="5">
    <location>
        <begin position="1"/>
        <end position="17"/>
    </location>
</feature>
<dbReference type="GO" id="GO:0016042">
    <property type="term" value="P:lipid catabolic process"/>
    <property type="evidence" value="ECO:0007669"/>
    <property type="project" value="TreeGrafter"/>
</dbReference>
<protein>
    <recommendedName>
        <fullName evidence="6">Lipase domain-containing protein</fullName>
    </recommendedName>
</protein>
<dbReference type="InterPro" id="IPR000734">
    <property type="entry name" value="TAG_lipase"/>
</dbReference>
<feature type="domain" description="Lipase" evidence="6">
    <location>
        <begin position="21"/>
        <end position="310"/>
    </location>
</feature>
<evidence type="ECO:0000259" key="6">
    <source>
        <dbReference type="Pfam" id="PF00151"/>
    </source>
</evidence>
<dbReference type="GO" id="GO:0016298">
    <property type="term" value="F:lipase activity"/>
    <property type="evidence" value="ECO:0007669"/>
    <property type="project" value="InterPro"/>
</dbReference>
<dbReference type="InterPro" id="IPR029058">
    <property type="entry name" value="AB_hydrolase_fold"/>
</dbReference>
<keyword evidence="3" id="KW-0964">Secreted</keyword>
<dbReference type="GO" id="GO:0017171">
    <property type="term" value="F:serine hydrolase activity"/>
    <property type="evidence" value="ECO:0007669"/>
    <property type="project" value="TreeGrafter"/>
</dbReference>
<comment type="similarity">
    <text evidence="2 4">Belongs to the AB hydrolase superfamily. Lipase family.</text>
</comment>
<evidence type="ECO:0000256" key="4">
    <source>
        <dbReference type="RuleBase" id="RU004262"/>
    </source>
</evidence>
<proteinExistence type="inferred from homology"/>
<gene>
    <name evidence="7" type="ORF">LNINA_LOCUS8705</name>
</gene>
<dbReference type="Gene3D" id="3.40.50.1820">
    <property type="entry name" value="alpha/beta hydrolase"/>
    <property type="match status" value="1"/>
</dbReference>
<evidence type="ECO:0000313" key="8">
    <source>
        <dbReference type="Proteomes" id="UP001497472"/>
    </source>
</evidence>
<evidence type="ECO:0000256" key="5">
    <source>
        <dbReference type="SAM" id="SignalP"/>
    </source>
</evidence>
<dbReference type="EMBL" id="CAVLEF010000011">
    <property type="protein sequence ID" value="CAK1549406.1"/>
    <property type="molecule type" value="Genomic_DNA"/>
</dbReference>
<dbReference type="InterPro" id="IPR013818">
    <property type="entry name" value="Lipase"/>
</dbReference>
<dbReference type="PANTHER" id="PTHR11610:SF173">
    <property type="entry name" value="LIPASE DOMAIN-CONTAINING PROTEIN-RELATED"/>
    <property type="match status" value="1"/>
</dbReference>
<dbReference type="GO" id="GO:0005615">
    <property type="term" value="C:extracellular space"/>
    <property type="evidence" value="ECO:0007669"/>
    <property type="project" value="TreeGrafter"/>
</dbReference>